<dbReference type="OrthoDB" id="270584at2759"/>
<evidence type="ECO:0000256" key="4">
    <source>
        <dbReference type="ARBA" id="ARBA00022737"/>
    </source>
</evidence>
<dbReference type="GO" id="GO:0016020">
    <property type="term" value="C:membrane"/>
    <property type="evidence" value="ECO:0007669"/>
    <property type="project" value="UniProtKB-SubCell"/>
</dbReference>
<comment type="similarity">
    <text evidence="7">Belongs to the mitochondrial carrier (TC 2.A.29) family.</text>
</comment>
<evidence type="ECO:0000256" key="1">
    <source>
        <dbReference type="ARBA" id="ARBA00004141"/>
    </source>
</evidence>
<dbReference type="Gene3D" id="1.50.40.10">
    <property type="entry name" value="Mitochondrial carrier domain"/>
    <property type="match status" value="1"/>
</dbReference>
<sequence length="165" mass="18463">MCANLQRNAMYYRGMWHALETICKEEGFPGLYRGLKATLLGVGPSIAISFSVYETLRSYWQSQRPNDSSVAVSLTCGSLSGIASSTATFPLDLIRRRMQLRGAGGQAHVYRTGILRTFGHIFQTEGLRGFYRGILPEYYKVVPGMGIAFMTYDILKMLLSHSNDF</sequence>
<comment type="subcellular location">
    <subcellularLocation>
        <location evidence="1">Membrane</location>
        <topology evidence="1">Multi-pass membrane protein</topology>
    </subcellularLocation>
</comment>
<keyword evidence="5 6" id="KW-0472">Membrane</keyword>
<keyword evidence="2 7" id="KW-0813">Transport</keyword>
<dbReference type="EMBL" id="JAKOGI010000042">
    <property type="protein sequence ID" value="KAJ8447065.1"/>
    <property type="molecule type" value="Genomic_DNA"/>
</dbReference>
<reference evidence="8" key="1">
    <citation type="submission" date="2022-04" db="EMBL/GenBank/DDBJ databases">
        <title>Carnegiea gigantea Genome sequencing and assembly v2.</title>
        <authorList>
            <person name="Copetti D."/>
            <person name="Sanderson M.J."/>
            <person name="Burquez A."/>
            <person name="Wojciechowski M.F."/>
        </authorList>
    </citation>
    <scope>NUCLEOTIDE SEQUENCE</scope>
    <source>
        <strain evidence="8">SGP5-SGP5p</strain>
        <tissue evidence="8">Aerial part</tissue>
    </source>
</reference>
<dbReference type="InterPro" id="IPR002067">
    <property type="entry name" value="MCP"/>
</dbReference>
<feature type="repeat" description="Solcar" evidence="6">
    <location>
        <begin position="68"/>
        <end position="158"/>
    </location>
</feature>
<dbReference type="PANTHER" id="PTHR24089">
    <property type="entry name" value="SOLUTE CARRIER FAMILY 25"/>
    <property type="match status" value="1"/>
</dbReference>
<evidence type="ECO:0000256" key="6">
    <source>
        <dbReference type="PROSITE-ProRule" id="PRU00282"/>
    </source>
</evidence>
<evidence type="ECO:0000256" key="7">
    <source>
        <dbReference type="RuleBase" id="RU000488"/>
    </source>
</evidence>
<name>A0A9Q1KNT9_9CARY</name>
<comment type="caution">
    <text evidence="8">The sequence shown here is derived from an EMBL/GenBank/DDBJ whole genome shotgun (WGS) entry which is preliminary data.</text>
</comment>
<evidence type="ECO:0000313" key="9">
    <source>
        <dbReference type="Proteomes" id="UP001153076"/>
    </source>
</evidence>
<keyword evidence="9" id="KW-1185">Reference proteome</keyword>
<protein>
    <submittedName>
        <fullName evidence="8">Uncharacterized protein</fullName>
    </submittedName>
</protein>
<dbReference type="GO" id="GO:0055085">
    <property type="term" value="P:transmembrane transport"/>
    <property type="evidence" value="ECO:0007669"/>
    <property type="project" value="InterPro"/>
</dbReference>
<keyword evidence="3 6" id="KW-0812">Transmembrane</keyword>
<keyword evidence="4" id="KW-0677">Repeat</keyword>
<evidence type="ECO:0000256" key="3">
    <source>
        <dbReference type="ARBA" id="ARBA00022692"/>
    </source>
</evidence>
<dbReference type="InterPro" id="IPR023395">
    <property type="entry name" value="MCP_dom_sf"/>
</dbReference>
<dbReference type="SUPFAM" id="SSF103506">
    <property type="entry name" value="Mitochondrial carrier"/>
    <property type="match status" value="1"/>
</dbReference>
<dbReference type="AlphaFoldDB" id="A0A9Q1KNT9"/>
<evidence type="ECO:0000313" key="8">
    <source>
        <dbReference type="EMBL" id="KAJ8447065.1"/>
    </source>
</evidence>
<evidence type="ECO:0000256" key="5">
    <source>
        <dbReference type="ARBA" id="ARBA00023136"/>
    </source>
</evidence>
<dbReference type="Proteomes" id="UP001153076">
    <property type="component" value="Unassembled WGS sequence"/>
</dbReference>
<gene>
    <name evidence="8" type="ORF">Cgig2_025442</name>
</gene>
<organism evidence="8 9">
    <name type="scientific">Carnegiea gigantea</name>
    <dbReference type="NCBI Taxonomy" id="171969"/>
    <lineage>
        <taxon>Eukaryota</taxon>
        <taxon>Viridiplantae</taxon>
        <taxon>Streptophyta</taxon>
        <taxon>Embryophyta</taxon>
        <taxon>Tracheophyta</taxon>
        <taxon>Spermatophyta</taxon>
        <taxon>Magnoliopsida</taxon>
        <taxon>eudicotyledons</taxon>
        <taxon>Gunneridae</taxon>
        <taxon>Pentapetalae</taxon>
        <taxon>Caryophyllales</taxon>
        <taxon>Cactineae</taxon>
        <taxon>Cactaceae</taxon>
        <taxon>Cactoideae</taxon>
        <taxon>Echinocereeae</taxon>
        <taxon>Carnegiea</taxon>
    </lineage>
</organism>
<evidence type="ECO:0000256" key="2">
    <source>
        <dbReference type="ARBA" id="ARBA00022448"/>
    </source>
</evidence>
<dbReference type="PROSITE" id="PS50920">
    <property type="entry name" value="SOLCAR"/>
    <property type="match status" value="2"/>
</dbReference>
<proteinExistence type="inferred from homology"/>
<feature type="repeat" description="Solcar" evidence="6">
    <location>
        <begin position="1"/>
        <end position="59"/>
    </location>
</feature>
<dbReference type="InterPro" id="IPR018108">
    <property type="entry name" value="MCP_transmembrane"/>
</dbReference>
<dbReference type="PRINTS" id="PR00926">
    <property type="entry name" value="MITOCARRIER"/>
</dbReference>
<accession>A0A9Q1KNT9</accession>
<dbReference type="Pfam" id="PF00153">
    <property type="entry name" value="Mito_carr"/>
    <property type="match status" value="2"/>
</dbReference>